<evidence type="ECO:0000256" key="3">
    <source>
        <dbReference type="ARBA" id="ARBA00023125"/>
    </source>
</evidence>
<dbReference type="SUPFAM" id="SSF46785">
    <property type="entry name" value="Winged helix' DNA-binding domain"/>
    <property type="match status" value="1"/>
</dbReference>
<dbReference type="Gene3D" id="1.10.10.10">
    <property type="entry name" value="Winged helix-like DNA-binding domain superfamily/Winged helix DNA-binding domain"/>
    <property type="match status" value="1"/>
</dbReference>
<reference evidence="5 6" key="1">
    <citation type="submission" date="2019-03" db="EMBL/GenBank/DDBJ databases">
        <title>Genomic Encyclopedia of Archaeal and Bacterial Type Strains, Phase II (KMG-II): from individual species to whole genera.</title>
        <authorList>
            <person name="Goeker M."/>
        </authorList>
    </citation>
    <scope>NUCLEOTIDE SEQUENCE [LARGE SCALE GENOMIC DNA]</scope>
    <source>
        <strain evidence="5 6">DSM 22554</strain>
    </source>
</reference>
<keyword evidence="6" id="KW-1185">Reference proteome</keyword>
<comment type="caution">
    <text evidence="5">The sequence shown here is derived from an EMBL/GenBank/DDBJ whole genome shotgun (WGS) entry which is preliminary data.</text>
</comment>
<dbReference type="GO" id="GO:0045892">
    <property type="term" value="P:negative regulation of DNA-templated transcription"/>
    <property type="evidence" value="ECO:0007669"/>
    <property type="project" value="InterPro"/>
</dbReference>
<sequence>MEKLSQQEEEAMQLVWQNKGGFIKDLLNLLPEPKVPYTTLASTLKNLEKKKYLKSTKLGNSYHYKPLIRENDYKKAFMGDFVSDYFKNSYKDLVSFFAKEEKISPKELKEILEMINKQKP</sequence>
<dbReference type="RefSeq" id="WP_132220386.1">
    <property type="nucleotide sequence ID" value="NZ_SMGO01000001.1"/>
</dbReference>
<evidence type="ECO:0000256" key="2">
    <source>
        <dbReference type="ARBA" id="ARBA00023015"/>
    </source>
</evidence>
<dbReference type="OrthoDB" id="1098508at2"/>
<dbReference type="InterPro" id="IPR005650">
    <property type="entry name" value="BlaI_family"/>
</dbReference>
<evidence type="ECO:0000256" key="1">
    <source>
        <dbReference type="ARBA" id="ARBA00011046"/>
    </source>
</evidence>
<dbReference type="PIRSF" id="PIRSF019455">
    <property type="entry name" value="CopR_AtkY"/>
    <property type="match status" value="1"/>
</dbReference>
<dbReference type="Pfam" id="PF03965">
    <property type="entry name" value="Penicillinase_R"/>
    <property type="match status" value="1"/>
</dbReference>
<evidence type="ECO:0000313" key="5">
    <source>
        <dbReference type="EMBL" id="TCK84764.1"/>
    </source>
</evidence>
<dbReference type="InterPro" id="IPR036390">
    <property type="entry name" value="WH_DNA-bd_sf"/>
</dbReference>
<dbReference type="Gene3D" id="1.10.4040.10">
    <property type="entry name" value="Penicillinase repressor domain"/>
    <property type="match status" value="1"/>
</dbReference>
<dbReference type="InterPro" id="IPR036388">
    <property type="entry name" value="WH-like_DNA-bd_sf"/>
</dbReference>
<name>A0A4R1M1N6_9SPHI</name>
<evidence type="ECO:0000313" key="6">
    <source>
        <dbReference type="Proteomes" id="UP000294616"/>
    </source>
</evidence>
<keyword evidence="4" id="KW-0804">Transcription</keyword>
<keyword evidence="2" id="KW-0805">Transcription regulation</keyword>
<evidence type="ECO:0000256" key="4">
    <source>
        <dbReference type="ARBA" id="ARBA00023163"/>
    </source>
</evidence>
<gene>
    <name evidence="5" type="ORF">C8N28_0057</name>
</gene>
<proteinExistence type="inferred from homology"/>
<comment type="similarity">
    <text evidence="1">Belongs to the BlaI transcriptional regulatory family.</text>
</comment>
<dbReference type="GO" id="GO:0003677">
    <property type="term" value="F:DNA binding"/>
    <property type="evidence" value="ECO:0007669"/>
    <property type="project" value="UniProtKB-KW"/>
</dbReference>
<protein>
    <submittedName>
        <fullName evidence="5">Putative transcriptional regulator</fullName>
    </submittedName>
</protein>
<dbReference type="AlphaFoldDB" id="A0A4R1M1N6"/>
<keyword evidence="3" id="KW-0238">DNA-binding</keyword>
<dbReference type="Proteomes" id="UP000294616">
    <property type="component" value="Unassembled WGS sequence"/>
</dbReference>
<accession>A0A4R1M1N6</accession>
<organism evidence="5 6">
    <name type="scientific">Albibacterium bauzanense</name>
    <dbReference type="NCBI Taxonomy" id="653929"/>
    <lineage>
        <taxon>Bacteria</taxon>
        <taxon>Pseudomonadati</taxon>
        <taxon>Bacteroidota</taxon>
        <taxon>Sphingobacteriia</taxon>
        <taxon>Sphingobacteriales</taxon>
        <taxon>Sphingobacteriaceae</taxon>
        <taxon>Albibacterium</taxon>
    </lineage>
</organism>
<dbReference type="EMBL" id="SMGO01000001">
    <property type="protein sequence ID" value="TCK84764.1"/>
    <property type="molecule type" value="Genomic_DNA"/>
</dbReference>